<name>A0A1Z1MLU6_9FLOR</name>
<evidence type="ECO:0000313" key="1">
    <source>
        <dbReference type="EMBL" id="ARW67018.1"/>
    </source>
</evidence>
<dbReference type="EMBL" id="MF101445">
    <property type="protein sequence ID" value="ARW67018.1"/>
    <property type="molecule type" value="Genomic_DNA"/>
</dbReference>
<dbReference type="GeneID" id="33360263"/>
<keyword evidence="1" id="KW-0150">Chloroplast</keyword>
<protein>
    <submittedName>
        <fullName evidence="1">Uncharacterized protein</fullName>
    </submittedName>
</protein>
<sequence>MEKSLSLYFKNLKGKWLSQTNLYLLKNKQQIIYINKIQIIFQKNYLNISNLEHISYQYNLNFSKKNLINPYNFYLNNENTQYIKKNYSPYIHTEIIAKNLLKIDYKIEEKKLKYNEYFIFINSNLIICMGFLKNNKNKYIGTKTTSYIRLK</sequence>
<organism evidence="1">
    <name type="scientific">Sonderella linearis</name>
    <dbReference type="NCBI Taxonomy" id="110477"/>
    <lineage>
        <taxon>Eukaryota</taxon>
        <taxon>Rhodophyta</taxon>
        <taxon>Florideophyceae</taxon>
        <taxon>Rhodymeniophycidae</taxon>
        <taxon>Ceramiales</taxon>
        <taxon>Rhodomelaceae</taxon>
        <taxon>Sonderella</taxon>
    </lineage>
</organism>
<gene>
    <name evidence="1" type="primary">ycf58</name>
</gene>
<geneLocation type="chloroplast" evidence="1"/>
<reference evidence="1" key="1">
    <citation type="journal article" date="2017" name="J. Phycol.">
        <title>Analysis of chloroplast genomes and a supermatrix inform reclassification of the Rhodomelaceae (Rhodophyta).</title>
        <authorList>
            <person name="Diaz-Tapia P."/>
            <person name="Maggs C.A."/>
            <person name="West J.A."/>
            <person name="Verbruggen H."/>
        </authorList>
    </citation>
    <scope>NUCLEOTIDE SEQUENCE</scope>
    <source>
        <strain evidence="1">PD1151</strain>
    </source>
</reference>
<dbReference type="AlphaFoldDB" id="A0A1Z1MLU6"/>
<keyword evidence="1" id="KW-0934">Plastid</keyword>
<dbReference type="RefSeq" id="YP_009397832.1">
    <property type="nucleotide sequence ID" value="NC_035289.1"/>
</dbReference>
<accession>A0A1Z1MLU6</accession>
<proteinExistence type="predicted"/>